<organism evidence="2 3">
    <name type="scientific">Phaseolus coccineus</name>
    <name type="common">Scarlet runner bean</name>
    <name type="synonym">Phaseolus multiflorus</name>
    <dbReference type="NCBI Taxonomy" id="3886"/>
    <lineage>
        <taxon>Eukaryota</taxon>
        <taxon>Viridiplantae</taxon>
        <taxon>Streptophyta</taxon>
        <taxon>Embryophyta</taxon>
        <taxon>Tracheophyta</taxon>
        <taxon>Spermatophyta</taxon>
        <taxon>Magnoliopsida</taxon>
        <taxon>eudicotyledons</taxon>
        <taxon>Gunneridae</taxon>
        <taxon>Pentapetalae</taxon>
        <taxon>rosids</taxon>
        <taxon>fabids</taxon>
        <taxon>Fabales</taxon>
        <taxon>Fabaceae</taxon>
        <taxon>Papilionoideae</taxon>
        <taxon>50 kb inversion clade</taxon>
        <taxon>NPAAA clade</taxon>
        <taxon>indigoferoid/millettioid clade</taxon>
        <taxon>Phaseoleae</taxon>
        <taxon>Phaseolus</taxon>
    </lineage>
</organism>
<dbReference type="Proteomes" id="UP001374584">
    <property type="component" value="Unassembled WGS sequence"/>
</dbReference>
<keyword evidence="1" id="KW-0812">Transmembrane</keyword>
<evidence type="ECO:0000313" key="2">
    <source>
        <dbReference type="EMBL" id="KAK7364366.1"/>
    </source>
</evidence>
<evidence type="ECO:0000256" key="1">
    <source>
        <dbReference type="SAM" id="Phobius"/>
    </source>
</evidence>
<reference evidence="2 3" key="1">
    <citation type="submission" date="2024-01" db="EMBL/GenBank/DDBJ databases">
        <title>The genomes of 5 underutilized Papilionoideae crops provide insights into root nodulation and disease resistanc.</title>
        <authorList>
            <person name="Jiang F."/>
        </authorList>
    </citation>
    <scope>NUCLEOTIDE SEQUENCE [LARGE SCALE GENOMIC DNA]</scope>
    <source>
        <strain evidence="2">JINMINGXINNONG_FW02</strain>
        <tissue evidence="2">Leaves</tissue>
    </source>
</reference>
<keyword evidence="3" id="KW-1185">Reference proteome</keyword>
<sequence length="114" mass="13061">MRVYICYNYESCPCQTLSASVVIEMLQQCDQCFIIDYLLTLCPFVGVIIGVVFLCVTTRVPTFALPSYLRSLLSAHAPYVLHSIQLSRNSDDALHYRLPPLSFFRFVLSLVRLY</sequence>
<gene>
    <name evidence="2" type="ORF">VNO80_12959</name>
</gene>
<name>A0AAN9N121_PHACN</name>
<keyword evidence="1" id="KW-1133">Transmembrane helix</keyword>
<dbReference type="AlphaFoldDB" id="A0AAN9N121"/>
<feature type="transmembrane region" description="Helical" evidence="1">
    <location>
        <begin position="34"/>
        <end position="56"/>
    </location>
</feature>
<dbReference type="EMBL" id="JAYMYR010000005">
    <property type="protein sequence ID" value="KAK7364366.1"/>
    <property type="molecule type" value="Genomic_DNA"/>
</dbReference>
<keyword evidence="1" id="KW-0472">Membrane</keyword>
<proteinExistence type="predicted"/>
<comment type="caution">
    <text evidence="2">The sequence shown here is derived from an EMBL/GenBank/DDBJ whole genome shotgun (WGS) entry which is preliminary data.</text>
</comment>
<evidence type="ECO:0000313" key="3">
    <source>
        <dbReference type="Proteomes" id="UP001374584"/>
    </source>
</evidence>
<protein>
    <submittedName>
        <fullName evidence="2">Uncharacterized protein</fullName>
    </submittedName>
</protein>
<accession>A0AAN9N121</accession>